<sequence>MPLEAIDVWHRFDERWVLEGIDLRVEDSETVGLVGPSGSGKTTLLAILGSILIPSKGEVFLHRDDAPEETGPPRLTQIGWVFQTSNALMHRSVLDNVVVGLLAVGMTRGQAEELAVGALERVGLGHRVHHIAALLSGGELQRVNVARGIARSPRFIFADEPTAHLDRENATTVIDNLVEACSAGTGVLIATHDPVVAAACDRVIELRFGRLVDQDET</sequence>
<dbReference type="GO" id="GO:0022857">
    <property type="term" value="F:transmembrane transporter activity"/>
    <property type="evidence" value="ECO:0007669"/>
    <property type="project" value="TreeGrafter"/>
</dbReference>
<dbReference type="InterPro" id="IPR003439">
    <property type="entry name" value="ABC_transporter-like_ATP-bd"/>
</dbReference>
<dbReference type="AlphaFoldDB" id="A0A3B0S166"/>
<gene>
    <name evidence="5" type="ORF">MNBD_ACTINO02-1913</name>
</gene>
<dbReference type="PANTHER" id="PTHR24220:SF689">
    <property type="entry name" value="LIPOPROTEIN-RELEASING SYSTEM ATP-BINDING PROTEIN LOLD"/>
    <property type="match status" value="1"/>
</dbReference>
<keyword evidence="3 5" id="KW-0067">ATP-binding</keyword>
<dbReference type="Pfam" id="PF00005">
    <property type="entry name" value="ABC_tran"/>
    <property type="match status" value="1"/>
</dbReference>
<dbReference type="Gene3D" id="3.40.50.300">
    <property type="entry name" value="P-loop containing nucleotide triphosphate hydrolases"/>
    <property type="match status" value="1"/>
</dbReference>
<dbReference type="GO" id="GO:0016887">
    <property type="term" value="F:ATP hydrolysis activity"/>
    <property type="evidence" value="ECO:0007669"/>
    <property type="project" value="InterPro"/>
</dbReference>
<proteinExistence type="inferred from homology"/>
<evidence type="ECO:0000256" key="1">
    <source>
        <dbReference type="ARBA" id="ARBA00005417"/>
    </source>
</evidence>
<organism evidence="5">
    <name type="scientific">hydrothermal vent metagenome</name>
    <dbReference type="NCBI Taxonomy" id="652676"/>
    <lineage>
        <taxon>unclassified sequences</taxon>
        <taxon>metagenomes</taxon>
        <taxon>ecological metagenomes</taxon>
    </lineage>
</organism>
<dbReference type="PROSITE" id="PS50893">
    <property type="entry name" value="ABC_TRANSPORTER_2"/>
    <property type="match status" value="1"/>
</dbReference>
<dbReference type="PANTHER" id="PTHR24220">
    <property type="entry name" value="IMPORT ATP-BINDING PROTEIN"/>
    <property type="match status" value="1"/>
</dbReference>
<dbReference type="InterPro" id="IPR017871">
    <property type="entry name" value="ABC_transporter-like_CS"/>
</dbReference>
<dbReference type="SMART" id="SM00382">
    <property type="entry name" value="AAA"/>
    <property type="match status" value="1"/>
</dbReference>
<protein>
    <submittedName>
        <fullName evidence="5">ABC transporter, ATP-binding protein</fullName>
    </submittedName>
</protein>
<evidence type="ECO:0000259" key="4">
    <source>
        <dbReference type="PROSITE" id="PS50893"/>
    </source>
</evidence>
<dbReference type="PROSITE" id="PS00211">
    <property type="entry name" value="ABC_TRANSPORTER_1"/>
    <property type="match status" value="1"/>
</dbReference>
<evidence type="ECO:0000256" key="3">
    <source>
        <dbReference type="ARBA" id="ARBA00022840"/>
    </source>
</evidence>
<dbReference type="EMBL" id="UOEK01000109">
    <property type="protein sequence ID" value="VAV96961.1"/>
    <property type="molecule type" value="Genomic_DNA"/>
</dbReference>
<dbReference type="InterPro" id="IPR027417">
    <property type="entry name" value="P-loop_NTPase"/>
</dbReference>
<keyword evidence="2" id="KW-0547">Nucleotide-binding</keyword>
<dbReference type="SUPFAM" id="SSF52540">
    <property type="entry name" value="P-loop containing nucleoside triphosphate hydrolases"/>
    <property type="match status" value="1"/>
</dbReference>
<dbReference type="InterPro" id="IPR003593">
    <property type="entry name" value="AAA+_ATPase"/>
</dbReference>
<feature type="domain" description="ABC transporter" evidence="4">
    <location>
        <begin position="3"/>
        <end position="217"/>
    </location>
</feature>
<accession>A0A3B0S166</accession>
<name>A0A3B0S166_9ZZZZ</name>
<comment type="similarity">
    <text evidence="1">Belongs to the ABC transporter superfamily.</text>
</comment>
<dbReference type="GO" id="GO:0005886">
    <property type="term" value="C:plasma membrane"/>
    <property type="evidence" value="ECO:0007669"/>
    <property type="project" value="TreeGrafter"/>
</dbReference>
<reference evidence="5" key="1">
    <citation type="submission" date="2018-06" db="EMBL/GenBank/DDBJ databases">
        <authorList>
            <person name="Zhirakovskaya E."/>
        </authorList>
    </citation>
    <scope>NUCLEOTIDE SEQUENCE</scope>
</reference>
<evidence type="ECO:0000256" key="2">
    <source>
        <dbReference type="ARBA" id="ARBA00022741"/>
    </source>
</evidence>
<dbReference type="InterPro" id="IPR015854">
    <property type="entry name" value="ABC_transpr_LolD-like"/>
</dbReference>
<dbReference type="GO" id="GO:0005524">
    <property type="term" value="F:ATP binding"/>
    <property type="evidence" value="ECO:0007669"/>
    <property type="project" value="UniProtKB-KW"/>
</dbReference>
<evidence type="ECO:0000313" key="5">
    <source>
        <dbReference type="EMBL" id="VAV96961.1"/>
    </source>
</evidence>